<dbReference type="EMBL" id="SSOB01000028">
    <property type="protein sequence ID" value="THF75927.1"/>
    <property type="molecule type" value="Genomic_DNA"/>
</dbReference>
<dbReference type="SMART" id="SM00382">
    <property type="entry name" value="AAA"/>
    <property type="match status" value="1"/>
</dbReference>
<comment type="caution">
    <text evidence="6">The sequence shown here is derived from an EMBL/GenBank/DDBJ whole genome shotgun (WGS) entry which is preliminary data.</text>
</comment>
<name>A0A4S4BMG5_9BACL</name>
<proteinExistence type="inferred from homology"/>
<dbReference type="GO" id="GO:0005524">
    <property type="term" value="F:ATP binding"/>
    <property type="evidence" value="ECO:0007669"/>
    <property type="project" value="UniProtKB-KW"/>
</dbReference>
<sequence>MTTTVVPDSVAPDPNVAPVVAVSLNDSNERPPASTPSCHREIVSLQDVTFSYGSQHVMDNVNFVVRERDFVGLIGSNGAGKTTLLRMIVGLLRPTSGEIKLFGTPMSRFKEWQLIGYVPQRNHFNPLFPATVREVVLSGLYGRRKLLRRSTKEDHLRAEDALKTLKIGDLAEKRIGELSGGQQQRVFLARALINNPKLLILDEPMSGIDTETQNNFFNLLLHMHKKHNITFLMVSHDLDMVRSYLGEAPRAKSGKLSFHVRHSHDLEDCVETDLLHSLRQEG</sequence>
<keyword evidence="4 6" id="KW-0067">ATP-binding</keyword>
<dbReference type="AlphaFoldDB" id="A0A4S4BMG5"/>
<protein>
    <submittedName>
        <fullName evidence="6">Metal ABC transporter ATP-binding protein</fullName>
    </submittedName>
</protein>
<dbReference type="PANTHER" id="PTHR42734">
    <property type="entry name" value="METAL TRANSPORT SYSTEM ATP-BINDING PROTEIN TM_0124-RELATED"/>
    <property type="match status" value="1"/>
</dbReference>
<evidence type="ECO:0000259" key="5">
    <source>
        <dbReference type="PROSITE" id="PS50893"/>
    </source>
</evidence>
<evidence type="ECO:0000256" key="1">
    <source>
        <dbReference type="ARBA" id="ARBA00005417"/>
    </source>
</evidence>
<dbReference type="Proteomes" id="UP000310636">
    <property type="component" value="Unassembled WGS sequence"/>
</dbReference>
<evidence type="ECO:0000256" key="3">
    <source>
        <dbReference type="ARBA" id="ARBA00022741"/>
    </source>
</evidence>
<dbReference type="Pfam" id="PF00005">
    <property type="entry name" value="ABC_tran"/>
    <property type="match status" value="1"/>
</dbReference>
<organism evidence="6 7">
    <name type="scientific">Cohnella fermenti</name>
    <dbReference type="NCBI Taxonomy" id="2565925"/>
    <lineage>
        <taxon>Bacteria</taxon>
        <taxon>Bacillati</taxon>
        <taxon>Bacillota</taxon>
        <taxon>Bacilli</taxon>
        <taxon>Bacillales</taxon>
        <taxon>Paenibacillaceae</taxon>
        <taxon>Cohnella</taxon>
    </lineage>
</organism>
<dbReference type="PROSITE" id="PS00211">
    <property type="entry name" value="ABC_TRANSPORTER_1"/>
    <property type="match status" value="1"/>
</dbReference>
<dbReference type="PANTHER" id="PTHR42734:SF17">
    <property type="entry name" value="METAL TRANSPORT SYSTEM ATP-BINDING PROTEIN TM_0124-RELATED"/>
    <property type="match status" value="1"/>
</dbReference>
<dbReference type="InterPro" id="IPR003593">
    <property type="entry name" value="AAA+_ATPase"/>
</dbReference>
<dbReference type="SUPFAM" id="SSF52540">
    <property type="entry name" value="P-loop containing nucleoside triphosphate hydrolases"/>
    <property type="match status" value="1"/>
</dbReference>
<dbReference type="CDD" id="cd03235">
    <property type="entry name" value="ABC_Metallic_Cations"/>
    <property type="match status" value="1"/>
</dbReference>
<dbReference type="InterPro" id="IPR017871">
    <property type="entry name" value="ABC_transporter-like_CS"/>
</dbReference>
<dbReference type="InterPro" id="IPR003439">
    <property type="entry name" value="ABC_transporter-like_ATP-bd"/>
</dbReference>
<evidence type="ECO:0000313" key="6">
    <source>
        <dbReference type="EMBL" id="THF75927.1"/>
    </source>
</evidence>
<evidence type="ECO:0000313" key="7">
    <source>
        <dbReference type="Proteomes" id="UP000310636"/>
    </source>
</evidence>
<keyword evidence="2" id="KW-0813">Transport</keyword>
<feature type="domain" description="ABC transporter" evidence="5">
    <location>
        <begin position="43"/>
        <end position="278"/>
    </location>
</feature>
<dbReference type="PROSITE" id="PS50893">
    <property type="entry name" value="ABC_TRANSPORTER_2"/>
    <property type="match status" value="1"/>
</dbReference>
<dbReference type="OrthoDB" id="9806726at2"/>
<gene>
    <name evidence="6" type="ORF">E6C55_20725</name>
</gene>
<dbReference type="InterPro" id="IPR050153">
    <property type="entry name" value="Metal_Ion_Import_ABC"/>
</dbReference>
<dbReference type="GO" id="GO:0016887">
    <property type="term" value="F:ATP hydrolysis activity"/>
    <property type="evidence" value="ECO:0007669"/>
    <property type="project" value="InterPro"/>
</dbReference>
<dbReference type="InterPro" id="IPR027417">
    <property type="entry name" value="P-loop_NTPase"/>
</dbReference>
<evidence type="ECO:0000256" key="4">
    <source>
        <dbReference type="ARBA" id="ARBA00022840"/>
    </source>
</evidence>
<dbReference type="Gene3D" id="3.40.50.300">
    <property type="entry name" value="P-loop containing nucleotide triphosphate hydrolases"/>
    <property type="match status" value="1"/>
</dbReference>
<dbReference type="FunFam" id="3.40.50.300:FF:000134">
    <property type="entry name" value="Iron-enterobactin ABC transporter ATP-binding protein"/>
    <property type="match status" value="1"/>
</dbReference>
<reference evidence="6 7" key="1">
    <citation type="submission" date="2019-04" db="EMBL/GenBank/DDBJ databases">
        <title>Cohnella sp. nov. isolated from preserved vegetables.</title>
        <authorList>
            <person name="Lin S.-Y."/>
            <person name="Hung M.-H."/>
            <person name="Young C.-C."/>
        </authorList>
    </citation>
    <scope>NUCLEOTIDE SEQUENCE [LARGE SCALE GENOMIC DNA]</scope>
    <source>
        <strain evidence="6 7">CC-MHH1044</strain>
    </source>
</reference>
<evidence type="ECO:0000256" key="2">
    <source>
        <dbReference type="ARBA" id="ARBA00022448"/>
    </source>
</evidence>
<dbReference type="RefSeq" id="WP_136371731.1">
    <property type="nucleotide sequence ID" value="NZ_SSOB01000028.1"/>
</dbReference>
<comment type="similarity">
    <text evidence="1">Belongs to the ABC transporter superfamily.</text>
</comment>
<keyword evidence="7" id="KW-1185">Reference proteome</keyword>
<accession>A0A4S4BMG5</accession>
<keyword evidence="3" id="KW-0547">Nucleotide-binding</keyword>